<gene>
    <name evidence="1" type="ORF">GIS00_02420</name>
</gene>
<sequence length="252" mass="26968">MTSNSSNPTPGALNPDEQALVHLVDPVHVYPGATPWGSGDQFGPGLSEHQVKLDRSFRAAASIAEVYAWYRDEYPDASGGSPLVDGHAIVFLAPRLSPTDLSALAQPWLEVDLAGTDTDSAITIRASGYPVGARTPDTLIPEDDIVSATVTWTVEDPQPSAAQHRDLTAAEIHELVDFLNAAPTKPPMQYGGLMYGTLWTLTFVASDGATYTARYDNHNPISPTVLDFGTESSRLLDLPPAYYAALARMTTG</sequence>
<dbReference type="Proteomes" id="UP000460221">
    <property type="component" value="Unassembled WGS sequence"/>
</dbReference>
<comment type="caution">
    <text evidence="1">The sequence shown here is derived from an EMBL/GenBank/DDBJ whole genome shotgun (WGS) entry which is preliminary data.</text>
</comment>
<organism evidence="1 2">
    <name type="scientific">Nakamurella alba</name>
    <dbReference type="NCBI Taxonomy" id="2665158"/>
    <lineage>
        <taxon>Bacteria</taxon>
        <taxon>Bacillati</taxon>
        <taxon>Actinomycetota</taxon>
        <taxon>Actinomycetes</taxon>
        <taxon>Nakamurellales</taxon>
        <taxon>Nakamurellaceae</taxon>
        <taxon>Nakamurella</taxon>
    </lineage>
</organism>
<dbReference type="EMBL" id="WLYK01000001">
    <property type="protein sequence ID" value="MTD12799.1"/>
    <property type="molecule type" value="Genomic_DNA"/>
</dbReference>
<reference evidence="1 2" key="1">
    <citation type="submission" date="2019-11" db="EMBL/GenBank/DDBJ databases">
        <authorList>
            <person name="Jiang L.-Q."/>
        </authorList>
    </citation>
    <scope>NUCLEOTIDE SEQUENCE [LARGE SCALE GENOMIC DNA]</scope>
    <source>
        <strain evidence="1 2">YIM 132087</strain>
    </source>
</reference>
<evidence type="ECO:0000313" key="1">
    <source>
        <dbReference type="EMBL" id="MTD12799.1"/>
    </source>
</evidence>
<accession>A0A7K1FH61</accession>
<dbReference type="RefSeq" id="WP_154766793.1">
    <property type="nucleotide sequence ID" value="NZ_WLYK01000001.1"/>
</dbReference>
<keyword evidence="2" id="KW-1185">Reference proteome</keyword>
<name>A0A7K1FH61_9ACTN</name>
<proteinExistence type="predicted"/>
<protein>
    <submittedName>
        <fullName evidence="1">Uncharacterized protein</fullName>
    </submittedName>
</protein>
<evidence type="ECO:0000313" key="2">
    <source>
        <dbReference type="Proteomes" id="UP000460221"/>
    </source>
</evidence>
<dbReference type="AlphaFoldDB" id="A0A7K1FH61"/>